<proteinExistence type="predicted"/>
<accession>X1JWE7</accession>
<feature type="non-terminal residue" evidence="2">
    <location>
        <position position="1"/>
    </location>
</feature>
<dbReference type="PANTHER" id="PTHR12110">
    <property type="entry name" value="HYDROXYPYRUVATE ISOMERASE"/>
    <property type="match status" value="1"/>
</dbReference>
<dbReference type="InterPro" id="IPR050312">
    <property type="entry name" value="IolE/XylAMocC-like"/>
</dbReference>
<dbReference type="EMBL" id="BARU01038249">
    <property type="protein sequence ID" value="GAH82579.1"/>
    <property type="molecule type" value="Genomic_DNA"/>
</dbReference>
<dbReference type="InterPro" id="IPR036237">
    <property type="entry name" value="Xyl_isomerase-like_sf"/>
</dbReference>
<protein>
    <recommendedName>
        <fullName evidence="1">Xylose isomerase-like TIM barrel domain-containing protein</fullName>
    </recommendedName>
</protein>
<organism evidence="2">
    <name type="scientific">marine sediment metagenome</name>
    <dbReference type="NCBI Taxonomy" id="412755"/>
    <lineage>
        <taxon>unclassified sequences</taxon>
        <taxon>metagenomes</taxon>
        <taxon>ecological metagenomes</taxon>
    </lineage>
</organism>
<evidence type="ECO:0000259" key="1">
    <source>
        <dbReference type="Pfam" id="PF01261"/>
    </source>
</evidence>
<sequence>DRLGKGNVGVNFDPANMILYAKGDPVESVRVLSSYLKSVHIKDATLTGTPGQWGAEVVVGTGEVDWPAFFAALSECGFGGYLGIEREAGDDRVGDIKIARDFVLKTLG</sequence>
<comment type="caution">
    <text evidence="2">The sequence shown here is derived from an EMBL/GenBank/DDBJ whole genome shotgun (WGS) entry which is preliminary data.</text>
</comment>
<dbReference type="Gene3D" id="3.20.20.150">
    <property type="entry name" value="Divalent-metal-dependent TIM barrel enzymes"/>
    <property type="match status" value="1"/>
</dbReference>
<dbReference type="InterPro" id="IPR013022">
    <property type="entry name" value="Xyl_isomerase-like_TIM-brl"/>
</dbReference>
<dbReference type="AlphaFoldDB" id="X1JWE7"/>
<gene>
    <name evidence="2" type="ORF">S03H2_59481</name>
</gene>
<dbReference type="SUPFAM" id="SSF51658">
    <property type="entry name" value="Xylose isomerase-like"/>
    <property type="match status" value="1"/>
</dbReference>
<feature type="domain" description="Xylose isomerase-like TIM barrel" evidence="1">
    <location>
        <begin position="1"/>
        <end position="101"/>
    </location>
</feature>
<evidence type="ECO:0000313" key="2">
    <source>
        <dbReference type="EMBL" id="GAH82579.1"/>
    </source>
</evidence>
<dbReference type="Pfam" id="PF01261">
    <property type="entry name" value="AP_endonuc_2"/>
    <property type="match status" value="1"/>
</dbReference>
<reference evidence="2" key="1">
    <citation type="journal article" date="2014" name="Front. Microbiol.">
        <title>High frequency of phylogenetically diverse reductive dehalogenase-homologous genes in deep subseafloor sedimentary metagenomes.</title>
        <authorList>
            <person name="Kawai M."/>
            <person name="Futagami T."/>
            <person name="Toyoda A."/>
            <person name="Takaki Y."/>
            <person name="Nishi S."/>
            <person name="Hori S."/>
            <person name="Arai W."/>
            <person name="Tsubouchi T."/>
            <person name="Morono Y."/>
            <person name="Uchiyama I."/>
            <person name="Ito T."/>
            <person name="Fujiyama A."/>
            <person name="Inagaki F."/>
            <person name="Takami H."/>
        </authorList>
    </citation>
    <scope>NUCLEOTIDE SEQUENCE</scope>
    <source>
        <strain evidence="2">Expedition CK06-06</strain>
    </source>
</reference>
<name>X1JWE7_9ZZZZ</name>